<reference evidence="3" key="1">
    <citation type="submission" date="2016-11" db="EMBL/GenBank/DDBJ databases">
        <title>Mesorhizobium oceanicum sp. nov., isolated from deep seawater in South China Sea.</title>
        <authorList>
            <person name="Fu G.-Y."/>
        </authorList>
    </citation>
    <scope>NUCLEOTIDE SEQUENCE [LARGE SCALE GENOMIC DNA]</scope>
    <source>
        <strain evidence="3">B7</strain>
    </source>
</reference>
<evidence type="ECO:0000256" key="1">
    <source>
        <dbReference type="SAM" id="MobiDB-lite"/>
    </source>
</evidence>
<feature type="region of interest" description="Disordered" evidence="1">
    <location>
        <begin position="1"/>
        <end position="20"/>
    </location>
</feature>
<dbReference type="KEGG" id="meso:BSQ44_08655"/>
<keyword evidence="3" id="KW-1185">Reference proteome</keyword>
<name>A0A1L3SPU6_9HYPH</name>
<evidence type="ECO:0000313" key="3">
    <source>
        <dbReference type="Proteomes" id="UP000182840"/>
    </source>
</evidence>
<evidence type="ECO:0000313" key="2">
    <source>
        <dbReference type="EMBL" id="APH71429.1"/>
    </source>
</evidence>
<dbReference type="AlphaFoldDB" id="A0A1L3SPU6"/>
<dbReference type="EMBL" id="CP018171">
    <property type="protein sequence ID" value="APH71429.1"/>
    <property type="molecule type" value="Genomic_DNA"/>
</dbReference>
<protein>
    <submittedName>
        <fullName evidence="2">Uncharacterized protein</fullName>
    </submittedName>
</protein>
<dbReference type="RefSeq" id="WP_072603077.1">
    <property type="nucleotide sequence ID" value="NZ_CP018171.1"/>
</dbReference>
<dbReference type="STRING" id="1670800.BSQ44_08655"/>
<proteinExistence type="predicted"/>
<sequence>MTPSTLWGSPGSITADRLHGLPEQMQREGILMLADMGEPEGITRRRLGLSAGEMDVLVNGSLEPWRRAEEPFSKFGSVE</sequence>
<dbReference type="Proteomes" id="UP000182840">
    <property type="component" value="Chromosome"/>
</dbReference>
<gene>
    <name evidence="2" type="ORF">BSQ44_08655</name>
</gene>
<organism evidence="2 3">
    <name type="scientific">Aquibium oceanicum</name>
    <dbReference type="NCBI Taxonomy" id="1670800"/>
    <lineage>
        <taxon>Bacteria</taxon>
        <taxon>Pseudomonadati</taxon>
        <taxon>Pseudomonadota</taxon>
        <taxon>Alphaproteobacteria</taxon>
        <taxon>Hyphomicrobiales</taxon>
        <taxon>Phyllobacteriaceae</taxon>
        <taxon>Aquibium</taxon>
    </lineage>
</organism>
<accession>A0A1L3SPU6</accession>